<dbReference type="SUPFAM" id="SSF52141">
    <property type="entry name" value="Uracil-DNA glycosylase-like"/>
    <property type="match status" value="1"/>
</dbReference>
<dbReference type="Gene3D" id="3.40.470.10">
    <property type="entry name" value="Uracil-DNA glycosylase-like domain"/>
    <property type="match status" value="1"/>
</dbReference>
<dbReference type="AlphaFoldDB" id="A0A1G7J409"/>
<feature type="region of interest" description="Disordered" evidence="1">
    <location>
        <begin position="15"/>
        <end position="71"/>
    </location>
</feature>
<accession>A0A1G7J409</accession>
<dbReference type="STRING" id="1550231.SAMN05660662_1292"/>
<evidence type="ECO:0000256" key="1">
    <source>
        <dbReference type="SAM" id="MobiDB-lite"/>
    </source>
</evidence>
<dbReference type="Proteomes" id="UP000199406">
    <property type="component" value="Unassembled WGS sequence"/>
</dbReference>
<sequence length="316" mass="33412">MSSVTQAITYVLEPCAQPPSSPNRSDSWTRAGKVGSASTLARQLPTGANTSSATPCGSGGRGAGSPRPPVKGFFVAPKRCESDQSAQIATPTAIAAIRKMIEALVALPTLPHSTNFYADDHACCTDVRLDYESANTRRERMATHLECAWGAPLLLIGEAAGWRGARQTGVPFTAPFDLHGSGMREPSATIVRQTIANSGMPGRVMTWNAYPLHPHQVGLAASNRSPTAREVASGLPLLDQLVRGRRIIAVGRRAADSLAQIFDAPPPIASAAKVSSMAVQVRHPSFGGARAFREQFAMALVHFGFTKQSGAPIDHP</sequence>
<dbReference type="EMBL" id="FNBT01000002">
    <property type="protein sequence ID" value="SDF19623.1"/>
    <property type="molecule type" value="Genomic_DNA"/>
</dbReference>
<protein>
    <submittedName>
        <fullName evidence="2">Uracil DNA glycosylase superfamily protein</fullName>
    </submittedName>
</protein>
<keyword evidence="3" id="KW-1185">Reference proteome</keyword>
<gene>
    <name evidence="2" type="ORF">SAMN05660662_1292</name>
</gene>
<reference evidence="3" key="1">
    <citation type="submission" date="2016-10" db="EMBL/GenBank/DDBJ databases">
        <authorList>
            <person name="Varghese N."/>
            <person name="Submissions S."/>
        </authorList>
    </citation>
    <scope>NUCLEOTIDE SEQUENCE [LARGE SCALE GENOMIC DNA]</scope>
    <source>
        <strain evidence="3">DSM 44268</strain>
    </source>
</reference>
<dbReference type="OrthoDB" id="4977218at2"/>
<feature type="compositionally biased region" description="Polar residues" evidence="1">
    <location>
        <begin position="36"/>
        <end position="54"/>
    </location>
</feature>
<evidence type="ECO:0000313" key="2">
    <source>
        <dbReference type="EMBL" id="SDF19623.1"/>
    </source>
</evidence>
<dbReference type="CDD" id="cd10035">
    <property type="entry name" value="UDG_like"/>
    <property type="match status" value="1"/>
</dbReference>
<name>A0A1G7J409_9ACTN</name>
<organism evidence="2 3">
    <name type="scientific">Blastococcus aurantiacus</name>
    <dbReference type="NCBI Taxonomy" id="1550231"/>
    <lineage>
        <taxon>Bacteria</taxon>
        <taxon>Bacillati</taxon>
        <taxon>Actinomycetota</taxon>
        <taxon>Actinomycetes</taxon>
        <taxon>Geodermatophilales</taxon>
        <taxon>Geodermatophilaceae</taxon>
        <taxon>Blastococcus</taxon>
    </lineage>
</organism>
<dbReference type="InterPro" id="IPR036895">
    <property type="entry name" value="Uracil-DNA_glycosylase-like_sf"/>
</dbReference>
<evidence type="ECO:0000313" key="3">
    <source>
        <dbReference type="Proteomes" id="UP000199406"/>
    </source>
</evidence>
<proteinExistence type="predicted"/>